<sequence>MSCGTRTESFKLCRCACRWRCQCLIPREKKPHPPFNVGSKRDVVIGLHPKLYKTSTDTPNVGTYDPQPIKTKCTASNWDNELKAEEFAATMGGKIPEKYLIEKDVLRRGRGPGTHEIVQWPDTVLYRPCKTIKRDVGFGGTVPLFQPSWPSTTPGPGYTRNPYRYIDRRRRRGSSCVPTFEYDGLRPRFPPVTTKSWILPCNLYDVRDTRTLDAVLNKVTGKRGPYDLFTGPRDDSTLRSYQATVKLEDRGDWPKSLPSELDKLLHKSNYFKGRFTTCPRFPKISGLRSMLKDLALAYKDPKQPGPGHYDPKSPRKPTSTKNYPFDINVEFVRPEPLTVLQPGPGRYKIRDVRTVEGNGWTFVFKSKAPRTKFIVIPTYNAF</sequence>
<name>A0AAJ7SD99_9HYME</name>
<keyword evidence="2" id="KW-1185">Reference proteome</keyword>
<dbReference type="InterPro" id="IPR033557">
    <property type="entry name" value="CIMAP2"/>
</dbReference>
<protein>
    <submittedName>
        <fullName evidence="3">Lymphocyte expansion molecule-like</fullName>
    </submittedName>
</protein>
<feature type="region of interest" description="Disordered" evidence="1">
    <location>
        <begin position="299"/>
        <end position="321"/>
    </location>
</feature>
<dbReference type="PANTHER" id="PTHR34914">
    <property type="entry name" value="LYMPHOCYTE EXPANSION MOLECULE"/>
    <property type="match status" value="1"/>
</dbReference>
<accession>A0AAJ7SD99</accession>
<evidence type="ECO:0000313" key="3">
    <source>
        <dbReference type="RefSeq" id="XP_026675321.1"/>
    </source>
</evidence>
<organism evidence="2 3">
    <name type="scientific">Ceratina calcarata</name>
    <dbReference type="NCBI Taxonomy" id="156304"/>
    <lineage>
        <taxon>Eukaryota</taxon>
        <taxon>Metazoa</taxon>
        <taxon>Ecdysozoa</taxon>
        <taxon>Arthropoda</taxon>
        <taxon>Hexapoda</taxon>
        <taxon>Insecta</taxon>
        <taxon>Pterygota</taxon>
        <taxon>Neoptera</taxon>
        <taxon>Endopterygota</taxon>
        <taxon>Hymenoptera</taxon>
        <taxon>Apocrita</taxon>
        <taxon>Aculeata</taxon>
        <taxon>Apoidea</taxon>
        <taxon>Anthophila</taxon>
        <taxon>Apidae</taxon>
        <taxon>Ceratina</taxon>
        <taxon>Zadontomerus</taxon>
    </lineage>
</organism>
<proteinExistence type="predicted"/>
<evidence type="ECO:0000256" key="1">
    <source>
        <dbReference type="SAM" id="MobiDB-lite"/>
    </source>
</evidence>
<dbReference type="GeneID" id="113465211"/>
<dbReference type="AlphaFoldDB" id="A0AAJ7SD99"/>
<dbReference type="Pfam" id="PF07004">
    <property type="entry name" value="SHIPPO-rpt"/>
    <property type="match status" value="2"/>
</dbReference>
<reference evidence="3" key="1">
    <citation type="submission" date="2025-08" db="UniProtKB">
        <authorList>
            <consortium name="RefSeq"/>
        </authorList>
    </citation>
    <scope>IDENTIFICATION</scope>
    <source>
        <tissue evidence="3">Whole body</tissue>
    </source>
</reference>
<gene>
    <name evidence="3" type="primary">LOC113465211</name>
</gene>
<dbReference type="PANTHER" id="PTHR34914:SF1">
    <property type="entry name" value="LYMPHOCYTE EXPANSION MOLECULE"/>
    <property type="match status" value="1"/>
</dbReference>
<evidence type="ECO:0000313" key="2">
    <source>
        <dbReference type="Proteomes" id="UP000694925"/>
    </source>
</evidence>
<dbReference type="Proteomes" id="UP000694925">
    <property type="component" value="Unplaced"/>
</dbReference>
<dbReference type="InterPro" id="IPR010736">
    <property type="entry name" value="SHIPPO-rpt"/>
</dbReference>
<dbReference type="RefSeq" id="XP_026675321.1">
    <property type="nucleotide sequence ID" value="XM_026819520.1"/>
</dbReference>
<dbReference type="KEGG" id="ccal:113465211"/>